<evidence type="ECO:0000256" key="2">
    <source>
        <dbReference type="SAM" id="MobiDB-lite"/>
    </source>
</evidence>
<sequence length="216" mass="22988">MRWTYRHRNPAGDHASLSLSSASQRPPAERTVGSMSTLDGKKIAFLATDGFEDSELTSPWQAVSDAGATVVLVAPESGEITGKNGHSQKVDVVTSDAEADEYDALVLPGGVVNADNLRLDANAVDFTRAFFEQHKPVGAICHAAWILAEADVLSGRTLTSFPSLRTDLVNAGATWVDEEVVVDQGLVSSRTPDDLPAFNAKVVEEIEEGEHSGQTA</sequence>
<protein>
    <submittedName>
        <fullName evidence="4">Protease I</fullName>
        <ecNumber evidence="4">3.5.1.124</ecNumber>
    </submittedName>
</protein>
<dbReference type="Gene3D" id="3.40.50.880">
    <property type="match status" value="1"/>
</dbReference>
<comment type="similarity">
    <text evidence="1">Belongs to the peptidase C56 family.</text>
</comment>
<dbReference type="GO" id="GO:0006508">
    <property type="term" value="P:proteolysis"/>
    <property type="evidence" value="ECO:0007669"/>
    <property type="project" value="UniProtKB-KW"/>
</dbReference>
<evidence type="ECO:0000313" key="5">
    <source>
        <dbReference type="Proteomes" id="UP001260188"/>
    </source>
</evidence>
<dbReference type="Pfam" id="PF01965">
    <property type="entry name" value="DJ-1_PfpI"/>
    <property type="match status" value="1"/>
</dbReference>
<dbReference type="PROSITE" id="PS51276">
    <property type="entry name" value="PEPTIDASE_C56_PFPI"/>
    <property type="match status" value="1"/>
</dbReference>
<dbReference type="EC" id="3.5.1.124" evidence="4"/>
<dbReference type="SUPFAM" id="SSF52317">
    <property type="entry name" value="Class I glutamine amidotransferase-like"/>
    <property type="match status" value="1"/>
</dbReference>
<dbReference type="PANTHER" id="PTHR42733:SF12">
    <property type="entry name" value="PROTEINASE"/>
    <property type="match status" value="1"/>
</dbReference>
<dbReference type="PANTHER" id="PTHR42733">
    <property type="entry name" value="DJ-1 PROTEIN"/>
    <property type="match status" value="1"/>
</dbReference>
<keyword evidence="4" id="KW-0378">Hydrolase</keyword>
<feature type="domain" description="DJ-1/PfpI" evidence="3">
    <location>
        <begin position="41"/>
        <end position="205"/>
    </location>
</feature>
<name>A0ABU1HY42_9MICO</name>
<keyword evidence="5" id="KW-1185">Reference proteome</keyword>
<dbReference type="InterPro" id="IPR006286">
    <property type="entry name" value="C56_PfpI-like"/>
</dbReference>
<dbReference type="Proteomes" id="UP001260188">
    <property type="component" value="Unassembled WGS sequence"/>
</dbReference>
<evidence type="ECO:0000313" key="4">
    <source>
        <dbReference type="EMBL" id="MDR6166556.1"/>
    </source>
</evidence>
<dbReference type="InterPro" id="IPR002818">
    <property type="entry name" value="DJ-1/PfpI"/>
</dbReference>
<proteinExistence type="inferred from homology"/>
<gene>
    <name evidence="4" type="ORF">QE367_000760</name>
</gene>
<dbReference type="NCBIfam" id="TIGR01382">
    <property type="entry name" value="PfpI"/>
    <property type="match status" value="1"/>
</dbReference>
<keyword evidence="4" id="KW-0645">Protease</keyword>
<dbReference type="GO" id="GO:0036524">
    <property type="term" value="F:protein deglycase activity"/>
    <property type="evidence" value="ECO:0007669"/>
    <property type="project" value="UniProtKB-EC"/>
</dbReference>
<dbReference type="EMBL" id="JAVIZA010000001">
    <property type="protein sequence ID" value="MDR6166556.1"/>
    <property type="molecule type" value="Genomic_DNA"/>
</dbReference>
<organism evidence="4 5">
    <name type="scientific">Microbacterium paludicola</name>
    <dbReference type="NCBI Taxonomy" id="300019"/>
    <lineage>
        <taxon>Bacteria</taxon>
        <taxon>Bacillati</taxon>
        <taxon>Actinomycetota</taxon>
        <taxon>Actinomycetes</taxon>
        <taxon>Micrococcales</taxon>
        <taxon>Microbacteriaceae</taxon>
        <taxon>Microbacterium</taxon>
    </lineage>
</organism>
<reference evidence="4 5" key="1">
    <citation type="submission" date="2023-08" db="EMBL/GenBank/DDBJ databases">
        <title>Functional and genomic diversity of the sorghum phyllosphere microbiome.</title>
        <authorList>
            <person name="Shade A."/>
        </authorList>
    </citation>
    <scope>NUCLEOTIDE SEQUENCE [LARGE SCALE GENOMIC DNA]</scope>
    <source>
        <strain evidence="4 5">SORGH_AS_0919</strain>
    </source>
</reference>
<evidence type="ECO:0000256" key="1">
    <source>
        <dbReference type="ARBA" id="ARBA00008542"/>
    </source>
</evidence>
<dbReference type="InterPro" id="IPR029062">
    <property type="entry name" value="Class_I_gatase-like"/>
</dbReference>
<accession>A0ABU1HY42</accession>
<comment type="caution">
    <text evidence="4">The sequence shown here is derived from an EMBL/GenBank/DDBJ whole genome shotgun (WGS) entry which is preliminary data.</text>
</comment>
<feature type="region of interest" description="Disordered" evidence="2">
    <location>
        <begin position="1"/>
        <end position="34"/>
    </location>
</feature>
<dbReference type="GO" id="GO:0008233">
    <property type="term" value="F:peptidase activity"/>
    <property type="evidence" value="ECO:0007669"/>
    <property type="project" value="UniProtKB-KW"/>
</dbReference>
<dbReference type="CDD" id="cd03134">
    <property type="entry name" value="GATase1_PfpI_like"/>
    <property type="match status" value="1"/>
</dbReference>
<evidence type="ECO:0000259" key="3">
    <source>
        <dbReference type="Pfam" id="PF01965"/>
    </source>
</evidence>